<name>A0A8J1TC52_OWEFU</name>
<dbReference type="GO" id="GO:0005737">
    <property type="term" value="C:cytoplasm"/>
    <property type="evidence" value="ECO:0007669"/>
    <property type="project" value="TreeGrafter"/>
</dbReference>
<feature type="compositionally biased region" description="Polar residues" evidence="2">
    <location>
        <begin position="236"/>
        <end position="247"/>
    </location>
</feature>
<dbReference type="AlphaFoldDB" id="A0A8J1TC52"/>
<keyword evidence="1" id="KW-0175">Coiled coil</keyword>
<evidence type="ECO:0000256" key="1">
    <source>
        <dbReference type="SAM" id="Coils"/>
    </source>
</evidence>
<dbReference type="Proteomes" id="UP000749559">
    <property type="component" value="Unassembled WGS sequence"/>
</dbReference>
<dbReference type="PANTHER" id="PTHR15093:SF1">
    <property type="entry name" value="PRKC APOPTOSIS WT1 REGULATOR PROTEIN"/>
    <property type="match status" value="1"/>
</dbReference>
<proteinExistence type="predicted"/>
<dbReference type="EMBL" id="CAIIXF020000011">
    <property type="protein sequence ID" value="CAH1799233.1"/>
    <property type="molecule type" value="Genomic_DNA"/>
</dbReference>
<feature type="compositionally biased region" description="Acidic residues" evidence="2">
    <location>
        <begin position="169"/>
        <end position="178"/>
    </location>
</feature>
<evidence type="ECO:0000313" key="3">
    <source>
        <dbReference type="EMBL" id="CAH1799233.1"/>
    </source>
</evidence>
<feature type="compositionally biased region" description="Basic and acidic residues" evidence="2">
    <location>
        <begin position="37"/>
        <end position="47"/>
    </location>
</feature>
<feature type="compositionally biased region" description="Basic and acidic residues" evidence="2">
    <location>
        <begin position="122"/>
        <end position="133"/>
    </location>
</feature>
<comment type="caution">
    <text evidence="3">The sequence shown here is derived from an EMBL/GenBank/DDBJ whole genome shotgun (WGS) entry which is preliminary data.</text>
</comment>
<feature type="region of interest" description="Disordered" evidence="2">
    <location>
        <begin position="208"/>
        <end position="263"/>
    </location>
</feature>
<evidence type="ECO:0000256" key="2">
    <source>
        <dbReference type="SAM" id="MobiDB-lite"/>
    </source>
</evidence>
<protein>
    <submittedName>
        <fullName evidence="3">Uncharacterized protein</fullName>
    </submittedName>
</protein>
<accession>A0A8J1TC52</accession>
<organism evidence="3 4">
    <name type="scientific">Owenia fusiformis</name>
    <name type="common">Polychaete worm</name>
    <dbReference type="NCBI Taxonomy" id="6347"/>
    <lineage>
        <taxon>Eukaryota</taxon>
        <taxon>Metazoa</taxon>
        <taxon>Spiralia</taxon>
        <taxon>Lophotrochozoa</taxon>
        <taxon>Annelida</taxon>
        <taxon>Polychaeta</taxon>
        <taxon>Sedentaria</taxon>
        <taxon>Canalipalpata</taxon>
        <taxon>Sabellida</taxon>
        <taxon>Oweniida</taxon>
        <taxon>Oweniidae</taxon>
        <taxon>Owenia</taxon>
    </lineage>
</organism>
<feature type="compositionally biased region" description="Basic residues" evidence="2">
    <location>
        <begin position="73"/>
        <end position="100"/>
    </location>
</feature>
<feature type="compositionally biased region" description="Polar residues" evidence="2">
    <location>
        <begin position="1"/>
        <end position="10"/>
    </location>
</feature>
<evidence type="ECO:0000313" key="4">
    <source>
        <dbReference type="Proteomes" id="UP000749559"/>
    </source>
</evidence>
<feature type="region of interest" description="Disordered" evidence="2">
    <location>
        <begin position="1"/>
        <end position="186"/>
    </location>
</feature>
<feature type="compositionally biased region" description="Basic residues" evidence="2">
    <location>
        <begin position="21"/>
        <end position="35"/>
    </location>
</feature>
<feature type="coiled-coil region" evidence="1">
    <location>
        <begin position="301"/>
        <end position="370"/>
    </location>
</feature>
<keyword evidence="4" id="KW-1185">Reference proteome</keyword>
<gene>
    <name evidence="3" type="ORF">OFUS_LOCUS23271</name>
</gene>
<dbReference type="GO" id="GO:0006915">
    <property type="term" value="P:apoptotic process"/>
    <property type="evidence" value="ECO:0007669"/>
    <property type="project" value="InterPro"/>
</dbReference>
<sequence>MASSSLSQESLDPEDFSYNTRKNKIRVPVRSRGTIHKTGESFDKGGEPEVFDPEDAEQQGGGHDSPTRSRAKDKARRCNHHFKKSTSAKEKRKLREKRRSTGVVHLPSTESTGDSLEDEDGEHDRHVSPETKRNTSYNEVIDADNPQTPEEERSLKALATQRNKSPSDLDADLEDNQDYDSTVSQSETNLTLIGKSAASSYNTQQFTSQLKNLQESSKSDPKSAVLPPQASPLHQAGTTFTGTTFSPRRSDQDSTDNSPQRTAFIPYKHISTDLSRSAADRNIANRYTPLNGRNSPSMASSSALLSKNHELEIALEKEREENRRLQKLLEDRDAQLYALRKELELMNKDLDGMDIENEKLQKENKALLRAMASLDL</sequence>
<dbReference type="InterPro" id="IPR026117">
    <property type="entry name" value="Par-4"/>
</dbReference>
<reference evidence="3" key="1">
    <citation type="submission" date="2022-03" db="EMBL/GenBank/DDBJ databases">
        <authorList>
            <person name="Martin C."/>
        </authorList>
    </citation>
    <scope>NUCLEOTIDE SEQUENCE</scope>
</reference>
<dbReference type="PANTHER" id="PTHR15093">
    <property type="entry name" value="PROSTATE APOPTOSIS RESPONSE PROTEIN PAR-4"/>
    <property type="match status" value="1"/>
</dbReference>
<dbReference type="OrthoDB" id="6286739at2759"/>
<dbReference type="GO" id="GO:0043065">
    <property type="term" value="P:positive regulation of apoptotic process"/>
    <property type="evidence" value="ECO:0007669"/>
    <property type="project" value="TreeGrafter"/>
</dbReference>